<dbReference type="CDD" id="cd06558">
    <property type="entry name" value="crotonase-like"/>
    <property type="match status" value="1"/>
</dbReference>
<sequence>MTAIASRSGALGVVTLDRAPVNAFDDAQIDAFGAAVAELAVDPEVGAIVIRSARKVFCAGADIAMMDSWRDLPDRGARLVRFCERLQQAFAALESAGKPTIAAIDGAATGGGFELALACDFRIARHGAKLGLPEVGIGLLPGAGGTQRLTRLVGPGSAYRLILGAELVDGSTAAQLGLVHHAVDDVPAAATELAERLAGMPPAAYAAAKRCIDAASTDAGYALERSEIGALIGTEETARRLAQFTAR</sequence>
<comment type="catalytic activity">
    <reaction evidence="5">
        <text>a 4-saturated-(3S)-3-hydroxyacyl-CoA = a (3E)-enoyl-CoA + H2O</text>
        <dbReference type="Rhea" id="RHEA:20724"/>
        <dbReference type="ChEBI" id="CHEBI:15377"/>
        <dbReference type="ChEBI" id="CHEBI:58521"/>
        <dbReference type="ChEBI" id="CHEBI:137480"/>
        <dbReference type="EC" id="4.2.1.17"/>
    </reaction>
</comment>
<dbReference type="InterPro" id="IPR029045">
    <property type="entry name" value="ClpP/crotonase-like_dom_sf"/>
</dbReference>
<dbReference type="Proteomes" id="UP000565711">
    <property type="component" value="Unassembled WGS sequence"/>
</dbReference>
<dbReference type="GO" id="GO:0016853">
    <property type="term" value="F:isomerase activity"/>
    <property type="evidence" value="ECO:0007669"/>
    <property type="project" value="UniProtKB-KW"/>
</dbReference>
<evidence type="ECO:0000256" key="3">
    <source>
        <dbReference type="ARBA" id="ARBA00022832"/>
    </source>
</evidence>
<name>A0A846Y2U1_9NOCA</name>
<dbReference type="InterPro" id="IPR018376">
    <property type="entry name" value="Enoyl-CoA_hyd/isom_CS"/>
</dbReference>
<keyword evidence="3" id="KW-0276">Fatty acid metabolism</keyword>
<comment type="catalytic activity">
    <reaction evidence="4">
        <text>a (3S)-3-hydroxyacyl-CoA = a (2E)-enoyl-CoA + H2O</text>
        <dbReference type="Rhea" id="RHEA:16105"/>
        <dbReference type="ChEBI" id="CHEBI:15377"/>
        <dbReference type="ChEBI" id="CHEBI:57318"/>
        <dbReference type="ChEBI" id="CHEBI:58856"/>
        <dbReference type="EC" id="4.2.1.17"/>
    </reaction>
</comment>
<gene>
    <name evidence="7" type="ORF">HGA08_18900</name>
</gene>
<dbReference type="AlphaFoldDB" id="A0A846Y2U1"/>
<comment type="function">
    <text evidence="1">Could possibly oxidize fatty acids using specific components.</text>
</comment>
<dbReference type="RefSeq" id="WP_067873033.1">
    <property type="nucleotide sequence ID" value="NZ_JAAXOP010000011.1"/>
</dbReference>
<dbReference type="GO" id="GO:0004300">
    <property type="term" value="F:enoyl-CoA hydratase activity"/>
    <property type="evidence" value="ECO:0007669"/>
    <property type="project" value="UniProtKB-EC"/>
</dbReference>
<comment type="similarity">
    <text evidence="2 6">Belongs to the enoyl-CoA hydratase/isomerase family.</text>
</comment>
<proteinExistence type="inferred from homology"/>
<evidence type="ECO:0000256" key="5">
    <source>
        <dbReference type="ARBA" id="ARBA00023717"/>
    </source>
</evidence>
<reference evidence="7 8" key="1">
    <citation type="submission" date="2020-04" db="EMBL/GenBank/DDBJ databases">
        <title>MicrobeNet Type strains.</title>
        <authorList>
            <person name="Nicholson A.C."/>
        </authorList>
    </citation>
    <scope>NUCLEOTIDE SEQUENCE [LARGE SCALE GENOMIC DNA]</scope>
    <source>
        <strain evidence="7 8">JCM 12354</strain>
    </source>
</reference>
<organism evidence="7 8">
    <name type="scientific">Nocardia vermiculata</name>
    <dbReference type="NCBI Taxonomy" id="257274"/>
    <lineage>
        <taxon>Bacteria</taxon>
        <taxon>Bacillati</taxon>
        <taxon>Actinomycetota</taxon>
        <taxon>Actinomycetes</taxon>
        <taxon>Mycobacteriales</taxon>
        <taxon>Nocardiaceae</taxon>
        <taxon>Nocardia</taxon>
    </lineage>
</organism>
<keyword evidence="7" id="KW-0413">Isomerase</keyword>
<protein>
    <submittedName>
        <fullName evidence="7">Enoyl-CoA hydratase/isomerase family protein</fullName>
    </submittedName>
</protein>
<evidence type="ECO:0000256" key="6">
    <source>
        <dbReference type="RuleBase" id="RU003707"/>
    </source>
</evidence>
<keyword evidence="3" id="KW-0443">Lipid metabolism</keyword>
<dbReference type="EMBL" id="JAAXOP010000011">
    <property type="protein sequence ID" value="NKY52280.1"/>
    <property type="molecule type" value="Genomic_DNA"/>
</dbReference>
<dbReference type="Gene3D" id="3.90.226.10">
    <property type="entry name" value="2-enoyl-CoA Hydratase, Chain A, domain 1"/>
    <property type="match status" value="1"/>
</dbReference>
<dbReference type="SUPFAM" id="SSF52096">
    <property type="entry name" value="ClpP/crotonase"/>
    <property type="match status" value="1"/>
</dbReference>
<evidence type="ECO:0000313" key="8">
    <source>
        <dbReference type="Proteomes" id="UP000565711"/>
    </source>
</evidence>
<dbReference type="InterPro" id="IPR001753">
    <property type="entry name" value="Enoyl-CoA_hydra/iso"/>
</dbReference>
<dbReference type="GO" id="GO:0006635">
    <property type="term" value="P:fatty acid beta-oxidation"/>
    <property type="evidence" value="ECO:0007669"/>
    <property type="project" value="TreeGrafter"/>
</dbReference>
<dbReference type="Pfam" id="PF00378">
    <property type="entry name" value="ECH_1"/>
    <property type="match status" value="1"/>
</dbReference>
<dbReference type="PROSITE" id="PS00166">
    <property type="entry name" value="ENOYL_COA_HYDRATASE"/>
    <property type="match status" value="1"/>
</dbReference>
<evidence type="ECO:0000256" key="2">
    <source>
        <dbReference type="ARBA" id="ARBA00005254"/>
    </source>
</evidence>
<dbReference type="PANTHER" id="PTHR11941">
    <property type="entry name" value="ENOYL-COA HYDRATASE-RELATED"/>
    <property type="match status" value="1"/>
</dbReference>
<evidence type="ECO:0000313" key="7">
    <source>
        <dbReference type="EMBL" id="NKY52280.1"/>
    </source>
</evidence>
<comment type="caution">
    <text evidence="7">The sequence shown here is derived from an EMBL/GenBank/DDBJ whole genome shotgun (WGS) entry which is preliminary data.</text>
</comment>
<keyword evidence="8" id="KW-1185">Reference proteome</keyword>
<evidence type="ECO:0000256" key="4">
    <source>
        <dbReference type="ARBA" id="ARBA00023709"/>
    </source>
</evidence>
<accession>A0A846Y2U1</accession>
<evidence type="ECO:0000256" key="1">
    <source>
        <dbReference type="ARBA" id="ARBA00002994"/>
    </source>
</evidence>
<dbReference type="PANTHER" id="PTHR11941:SF54">
    <property type="entry name" value="ENOYL-COA HYDRATASE, MITOCHONDRIAL"/>
    <property type="match status" value="1"/>
</dbReference>